<evidence type="ECO:0000313" key="2">
    <source>
        <dbReference type="EMBL" id="CAB4335119.1"/>
    </source>
</evidence>
<organism evidence="4">
    <name type="scientific">freshwater metagenome</name>
    <dbReference type="NCBI Taxonomy" id="449393"/>
    <lineage>
        <taxon>unclassified sequences</taxon>
        <taxon>metagenomes</taxon>
        <taxon>ecological metagenomes</taxon>
    </lineage>
</organism>
<dbReference type="EMBL" id="CAEZYO010000016">
    <property type="protein sequence ID" value="CAB4729337.1"/>
    <property type="molecule type" value="Genomic_DNA"/>
</dbReference>
<evidence type="ECO:0000313" key="5">
    <source>
        <dbReference type="EMBL" id="CAB5134922.1"/>
    </source>
</evidence>
<dbReference type="GO" id="GO:0006355">
    <property type="term" value="P:regulation of DNA-templated transcription"/>
    <property type="evidence" value="ECO:0007669"/>
    <property type="project" value="InterPro"/>
</dbReference>
<evidence type="ECO:0000259" key="1">
    <source>
        <dbReference type="Pfam" id="PF01402"/>
    </source>
</evidence>
<reference evidence="4" key="1">
    <citation type="submission" date="2020-05" db="EMBL/GenBank/DDBJ databases">
        <authorList>
            <person name="Chiriac C."/>
            <person name="Salcher M."/>
            <person name="Ghai R."/>
            <person name="Kavagutti S V."/>
        </authorList>
    </citation>
    <scope>NUCLEOTIDE SEQUENCE</scope>
</reference>
<dbReference type="EMBL" id="CAESAH010000009">
    <property type="protein sequence ID" value="CAB4335119.1"/>
    <property type="molecule type" value="Genomic_DNA"/>
</dbReference>
<gene>
    <name evidence="3" type="ORF">UFOPK2731_00718</name>
    <name evidence="4" type="ORF">UFOPK3161_00268</name>
    <name evidence="2" type="ORF">UFOPK3962_00523</name>
    <name evidence="5" type="ORF">UFOPK4427_00108</name>
</gene>
<protein>
    <submittedName>
        <fullName evidence="4">Unannotated protein</fullName>
    </submittedName>
</protein>
<proteinExistence type="predicted"/>
<feature type="domain" description="Ribbon-helix-helix protein CopG" evidence="1">
    <location>
        <begin position="62"/>
        <end position="97"/>
    </location>
</feature>
<dbReference type="InterPro" id="IPR002145">
    <property type="entry name" value="CopG"/>
</dbReference>
<evidence type="ECO:0000313" key="4">
    <source>
        <dbReference type="EMBL" id="CAB4816753.1"/>
    </source>
</evidence>
<dbReference type="Pfam" id="PF01402">
    <property type="entry name" value="RHH_1"/>
    <property type="match status" value="1"/>
</dbReference>
<dbReference type="AlphaFoldDB" id="A0A6J6Z8L3"/>
<dbReference type="EMBL" id="CAFABC010000003">
    <property type="protein sequence ID" value="CAB4816753.1"/>
    <property type="molecule type" value="Genomic_DNA"/>
</dbReference>
<dbReference type="SUPFAM" id="SSF47598">
    <property type="entry name" value="Ribbon-helix-helix"/>
    <property type="match status" value="1"/>
</dbReference>
<accession>A0A6J6Z8L3</accession>
<dbReference type="InterPro" id="IPR010985">
    <property type="entry name" value="Ribbon_hlx_hlx"/>
</dbReference>
<sequence length="99" mass="11214">MSKKQKIKYIWGEDVDLNKTVILDKQGKRLTNARAEKISREIIKQATGRPSLTGPKKVSPEIKARVPQKLKVKLEREAKRRGETASALIREALESYLSA</sequence>
<dbReference type="EMBL" id="CAFBRY010000002">
    <property type="protein sequence ID" value="CAB5134922.1"/>
    <property type="molecule type" value="Genomic_DNA"/>
</dbReference>
<evidence type="ECO:0000313" key="3">
    <source>
        <dbReference type="EMBL" id="CAB4729337.1"/>
    </source>
</evidence>
<name>A0A6J6Z8L3_9ZZZZ</name>